<organism evidence="3 4">
    <name type="scientific">Bythopirellula polymerisocia</name>
    <dbReference type="NCBI Taxonomy" id="2528003"/>
    <lineage>
        <taxon>Bacteria</taxon>
        <taxon>Pseudomonadati</taxon>
        <taxon>Planctomycetota</taxon>
        <taxon>Planctomycetia</taxon>
        <taxon>Pirellulales</taxon>
        <taxon>Lacipirellulaceae</taxon>
        <taxon>Bythopirellula</taxon>
    </lineage>
</organism>
<dbReference type="InterPro" id="IPR025841">
    <property type="entry name" value="CP_ATPgrasp_2"/>
</dbReference>
<evidence type="ECO:0000259" key="1">
    <source>
        <dbReference type="Pfam" id="PF04168"/>
    </source>
</evidence>
<dbReference type="InterPro" id="IPR051680">
    <property type="entry name" value="ATP-dep_Glu-Cys_Ligase-2"/>
</dbReference>
<comment type="caution">
    <text evidence="3">The sequence shown here is derived from an EMBL/GenBank/DDBJ whole genome shotgun (WGS) entry which is preliminary data.</text>
</comment>
<sequence length="887" mass="98527">MSRVEVSPFAGESLFAEYAPDDSFYDEIFRGRGEVRASWSDFLSTIASIGRTELMSRWLQAQEDIHETGIAYNIYDQSDGAVRPWELDLLPQLISPEEWSSLSVGLVQRAKLLNRLLADLYGPQESLRRGLLPAEWLFSHPGFRRVFHGQTPPKGTFLHFYAADLARAPDGRWWVVGDRTDAPLGLGYALENRIVTSRMLSNAIRSFNIERLAPFFKTLQGTLRAMAPAHRDNPRIVLLSQGPSGPNYFEDAYLARYLGYTLVEGGDLAVREDHVFLKTLAGLLPVDVILRRLSDEFCDPLELRGTAGLGVPGLLQAARQGHVVVANTLGSSLVESPSLMPFLPGIAREWLGEELALPSVATWWCGQESARTHVLSQFKPGVENQLSLRSAFRLGRRDAISEDRMRQRNTPEITKLLQTEPSRLIAQEAVQRSTTPVWCDSSPTQWHLAMRVFLVAKKHSYHVMPGGLIRLDRNSLPLDLSVLGGRLSKDAWVQATGPVQEVTLLATAKQPVVLRRSGAELPSRVADNLFWFGRRIERAQGTCRLLRPVVARLTGEGESEGSEELAYLIHCLAEQGHIEPGFAVEGMKDRLPTIANILPASVMDAEMLGSLRHSVAEAHRNASLVRDRLSLDSWRIVHHIERLLMRAAQLQESSEPSSKNGKASDSQKGILTPDEVGALIRQPFGLVELDELLGELVVNLSALDGLIGESMTRTSAWRFLELGKRLERSLHVVSLVQSFSSTSDKEEGRVLEAILEVADSIMTYRSRYLAAVSRAAALDLLLTDETNPRSLAYQLVSIADHVAHLPRNESKPLGFPEERIAISLLNNLRMLEVEDLSIGSGGKRTKLERFLQQVDEQLPKLSDLISHRYLIHAGVARQMSGRGGSVS</sequence>
<keyword evidence="4" id="KW-1185">Reference proteome</keyword>
<dbReference type="Gene3D" id="3.40.50.11290">
    <property type="match status" value="1"/>
</dbReference>
<dbReference type="RefSeq" id="WP_146451789.1">
    <property type="nucleotide sequence ID" value="NZ_SJPS01000005.1"/>
</dbReference>
<reference evidence="3 4" key="1">
    <citation type="submission" date="2019-02" db="EMBL/GenBank/DDBJ databases">
        <title>Deep-cultivation of Planctomycetes and their phenomic and genomic characterization uncovers novel biology.</title>
        <authorList>
            <person name="Wiegand S."/>
            <person name="Jogler M."/>
            <person name="Boedeker C."/>
            <person name="Pinto D."/>
            <person name="Vollmers J."/>
            <person name="Rivas-Marin E."/>
            <person name="Kohn T."/>
            <person name="Peeters S.H."/>
            <person name="Heuer A."/>
            <person name="Rast P."/>
            <person name="Oberbeckmann S."/>
            <person name="Bunk B."/>
            <person name="Jeske O."/>
            <person name="Meyerdierks A."/>
            <person name="Storesund J.E."/>
            <person name="Kallscheuer N."/>
            <person name="Luecker S."/>
            <person name="Lage O.M."/>
            <person name="Pohl T."/>
            <person name="Merkel B.J."/>
            <person name="Hornburger P."/>
            <person name="Mueller R.-W."/>
            <person name="Bruemmer F."/>
            <person name="Labrenz M."/>
            <person name="Spormann A.M."/>
            <person name="Op Den Camp H."/>
            <person name="Overmann J."/>
            <person name="Amann R."/>
            <person name="Jetten M.S.M."/>
            <person name="Mascher T."/>
            <person name="Medema M.H."/>
            <person name="Devos D.P."/>
            <person name="Kaster A.-K."/>
            <person name="Ovreas L."/>
            <person name="Rohde M."/>
            <person name="Galperin M.Y."/>
            <person name="Jogler C."/>
        </authorList>
    </citation>
    <scope>NUCLEOTIDE SEQUENCE [LARGE SCALE GENOMIC DNA]</scope>
    <source>
        <strain evidence="3 4">Pla144</strain>
    </source>
</reference>
<dbReference type="InterPro" id="IPR007296">
    <property type="entry name" value="DUF403"/>
</dbReference>
<evidence type="ECO:0000313" key="3">
    <source>
        <dbReference type="EMBL" id="TWU24549.1"/>
    </source>
</evidence>
<dbReference type="AlphaFoldDB" id="A0A5C6CP81"/>
<feature type="domain" description="DUF403" evidence="1">
    <location>
        <begin position="521"/>
        <end position="870"/>
    </location>
</feature>
<dbReference type="Pfam" id="PF04168">
    <property type="entry name" value="Alpha-E"/>
    <property type="match status" value="1"/>
</dbReference>
<dbReference type="Proteomes" id="UP000318437">
    <property type="component" value="Unassembled WGS sequence"/>
</dbReference>
<proteinExistence type="predicted"/>
<protein>
    <submittedName>
        <fullName evidence="3">Uncharacterized protein</fullName>
    </submittedName>
</protein>
<dbReference type="PANTHER" id="PTHR34595">
    <property type="entry name" value="BLR5612 PROTEIN"/>
    <property type="match status" value="1"/>
</dbReference>
<dbReference type="PANTHER" id="PTHR34595:SF2">
    <property type="entry name" value="BLR2978 PROTEIN"/>
    <property type="match status" value="1"/>
</dbReference>
<accession>A0A5C6CP81</accession>
<evidence type="ECO:0000259" key="2">
    <source>
        <dbReference type="Pfam" id="PF14403"/>
    </source>
</evidence>
<dbReference type="OrthoDB" id="9803842at2"/>
<evidence type="ECO:0000313" key="4">
    <source>
        <dbReference type="Proteomes" id="UP000318437"/>
    </source>
</evidence>
<dbReference type="EMBL" id="SJPS01000005">
    <property type="protein sequence ID" value="TWU24549.1"/>
    <property type="molecule type" value="Genomic_DNA"/>
</dbReference>
<dbReference type="SUPFAM" id="SSF56059">
    <property type="entry name" value="Glutathione synthetase ATP-binding domain-like"/>
    <property type="match status" value="1"/>
</dbReference>
<dbReference type="Pfam" id="PF14403">
    <property type="entry name" value="CP_ATPgrasp_2"/>
    <property type="match status" value="1"/>
</dbReference>
<gene>
    <name evidence="3" type="ORF">Pla144_34330</name>
</gene>
<name>A0A5C6CP81_9BACT</name>
<feature type="domain" description="Circularly permuted ATP-grasp type 2" evidence="2">
    <location>
        <begin position="91"/>
        <end position="471"/>
    </location>
</feature>